<gene>
    <name evidence="2" type="ORF">SLEP1_g40042</name>
</gene>
<accession>A0AAV5L328</accession>
<keyword evidence="3" id="KW-1185">Reference proteome</keyword>
<proteinExistence type="predicted"/>
<reference evidence="2 3" key="1">
    <citation type="journal article" date="2021" name="Commun. Biol.">
        <title>The genome of Shorea leprosula (Dipterocarpaceae) highlights the ecological relevance of drought in aseasonal tropical rainforests.</title>
        <authorList>
            <person name="Ng K.K.S."/>
            <person name="Kobayashi M.J."/>
            <person name="Fawcett J.A."/>
            <person name="Hatakeyama M."/>
            <person name="Paape T."/>
            <person name="Ng C.H."/>
            <person name="Ang C.C."/>
            <person name="Tnah L.H."/>
            <person name="Lee C.T."/>
            <person name="Nishiyama T."/>
            <person name="Sese J."/>
            <person name="O'Brien M.J."/>
            <person name="Copetti D."/>
            <person name="Mohd Noor M.I."/>
            <person name="Ong R.C."/>
            <person name="Putra M."/>
            <person name="Sireger I.Z."/>
            <person name="Indrioko S."/>
            <person name="Kosugi Y."/>
            <person name="Izuno A."/>
            <person name="Isagi Y."/>
            <person name="Lee S.L."/>
            <person name="Shimizu K.K."/>
        </authorList>
    </citation>
    <scope>NUCLEOTIDE SEQUENCE [LARGE SCALE GENOMIC DNA]</scope>
    <source>
        <strain evidence="2">214</strain>
    </source>
</reference>
<evidence type="ECO:0000256" key="1">
    <source>
        <dbReference type="SAM" id="MobiDB-lite"/>
    </source>
</evidence>
<feature type="region of interest" description="Disordered" evidence="1">
    <location>
        <begin position="18"/>
        <end position="53"/>
    </location>
</feature>
<organism evidence="2 3">
    <name type="scientific">Rubroshorea leprosula</name>
    <dbReference type="NCBI Taxonomy" id="152421"/>
    <lineage>
        <taxon>Eukaryota</taxon>
        <taxon>Viridiplantae</taxon>
        <taxon>Streptophyta</taxon>
        <taxon>Embryophyta</taxon>
        <taxon>Tracheophyta</taxon>
        <taxon>Spermatophyta</taxon>
        <taxon>Magnoliopsida</taxon>
        <taxon>eudicotyledons</taxon>
        <taxon>Gunneridae</taxon>
        <taxon>Pentapetalae</taxon>
        <taxon>rosids</taxon>
        <taxon>malvids</taxon>
        <taxon>Malvales</taxon>
        <taxon>Dipterocarpaceae</taxon>
        <taxon>Rubroshorea</taxon>
    </lineage>
</organism>
<dbReference type="EMBL" id="BPVZ01000091">
    <property type="protein sequence ID" value="GKV31346.1"/>
    <property type="molecule type" value="Genomic_DNA"/>
</dbReference>
<comment type="caution">
    <text evidence="2">The sequence shown here is derived from an EMBL/GenBank/DDBJ whole genome shotgun (WGS) entry which is preliminary data.</text>
</comment>
<sequence>MGTLENGWVHFGCSREKNKANARMAGKKERKKKKKREMSQPALSNKSFNPFKV</sequence>
<dbReference type="Proteomes" id="UP001054252">
    <property type="component" value="Unassembled WGS sequence"/>
</dbReference>
<evidence type="ECO:0000313" key="2">
    <source>
        <dbReference type="EMBL" id="GKV31346.1"/>
    </source>
</evidence>
<name>A0AAV5L328_9ROSI</name>
<dbReference type="AlphaFoldDB" id="A0AAV5L328"/>
<evidence type="ECO:0000313" key="3">
    <source>
        <dbReference type="Proteomes" id="UP001054252"/>
    </source>
</evidence>
<feature type="compositionally biased region" description="Polar residues" evidence="1">
    <location>
        <begin position="41"/>
        <end position="53"/>
    </location>
</feature>
<protein>
    <submittedName>
        <fullName evidence="2">Uncharacterized protein</fullName>
    </submittedName>
</protein>